<dbReference type="GO" id="GO:0005634">
    <property type="term" value="C:nucleus"/>
    <property type="evidence" value="ECO:0007669"/>
    <property type="project" value="UniProtKB-SubCell"/>
</dbReference>
<organism evidence="9 10">
    <name type="scientific">Cimex lectularius</name>
    <name type="common">Bed bug</name>
    <name type="synonym">Acanthia lectularia</name>
    <dbReference type="NCBI Taxonomy" id="79782"/>
    <lineage>
        <taxon>Eukaryota</taxon>
        <taxon>Metazoa</taxon>
        <taxon>Ecdysozoa</taxon>
        <taxon>Arthropoda</taxon>
        <taxon>Hexapoda</taxon>
        <taxon>Insecta</taxon>
        <taxon>Pterygota</taxon>
        <taxon>Neoptera</taxon>
        <taxon>Paraneoptera</taxon>
        <taxon>Hemiptera</taxon>
        <taxon>Heteroptera</taxon>
        <taxon>Panheteroptera</taxon>
        <taxon>Cimicomorpha</taxon>
        <taxon>Cimicidae</taxon>
        <taxon>Cimex</taxon>
    </lineage>
</organism>
<dbReference type="AlphaFoldDB" id="A0A8I6SLN1"/>
<evidence type="ECO:0000256" key="5">
    <source>
        <dbReference type="PROSITE-ProRule" id="PRU00108"/>
    </source>
</evidence>
<evidence type="ECO:0000256" key="4">
    <source>
        <dbReference type="ARBA" id="ARBA00023242"/>
    </source>
</evidence>
<dbReference type="GeneID" id="112127108"/>
<evidence type="ECO:0000259" key="8">
    <source>
        <dbReference type="PROSITE" id="PS50071"/>
    </source>
</evidence>
<protein>
    <recommendedName>
        <fullName evidence="8">Homeobox domain-containing protein</fullName>
    </recommendedName>
</protein>
<keyword evidence="3 5" id="KW-0371">Homeobox</keyword>
<dbReference type="PRINTS" id="PR00024">
    <property type="entry name" value="HOMEOBOX"/>
</dbReference>
<dbReference type="PROSITE" id="PS50071">
    <property type="entry name" value="HOMEOBOX_2"/>
    <property type="match status" value="1"/>
</dbReference>
<dbReference type="CDD" id="cd00086">
    <property type="entry name" value="homeodomain"/>
    <property type="match status" value="1"/>
</dbReference>
<dbReference type="KEGG" id="clec:112127108"/>
<dbReference type="GO" id="GO:0003677">
    <property type="term" value="F:DNA binding"/>
    <property type="evidence" value="ECO:0007669"/>
    <property type="project" value="UniProtKB-UniRule"/>
</dbReference>
<reference evidence="9" key="1">
    <citation type="submission" date="2022-01" db="UniProtKB">
        <authorList>
            <consortium name="EnsemblMetazoa"/>
        </authorList>
    </citation>
    <scope>IDENTIFICATION</scope>
</reference>
<dbReference type="Proteomes" id="UP000494040">
    <property type="component" value="Unassembled WGS sequence"/>
</dbReference>
<evidence type="ECO:0000256" key="7">
    <source>
        <dbReference type="SAM" id="MobiDB-lite"/>
    </source>
</evidence>
<dbReference type="InterPro" id="IPR050848">
    <property type="entry name" value="Homeobox_TF"/>
</dbReference>
<dbReference type="GO" id="GO:0000981">
    <property type="term" value="F:DNA-binding transcription factor activity, RNA polymerase II-specific"/>
    <property type="evidence" value="ECO:0007669"/>
    <property type="project" value="InterPro"/>
</dbReference>
<feature type="DNA-binding region" description="Homeobox" evidence="5">
    <location>
        <begin position="119"/>
        <end position="178"/>
    </location>
</feature>
<feature type="domain" description="Homeobox" evidence="8">
    <location>
        <begin position="117"/>
        <end position="177"/>
    </location>
</feature>
<dbReference type="InterPro" id="IPR020479">
    <property type="entry name" value="HD_metazoa"/>
</dbReference>
<dbReference type="RefSeq" id="XP_024083270.1">
    <property type="nucleotide sequence ID" value="XM_024227502.1"/>
</dbReference>
<dbReference type="Gene3D" id="1.10.10.60">
    <property type="entry name" value="Homeodomain-like"/>
    <property type="match status" value="1"/>
</dbReference>
<evidence type="ECO:0000313" key="9">
    <source>
        <dbReference type="EnsemblMetazoa" id="XP_024083270.1"/>
    </source>
</evidence>
<keyword evidence="4 5" id="KW-0539">Nucleus</keyword>
<dbReference type="SUPFAM" id="SSF46689">
    <property type="entry name" value="Homeodomain-like"/>
    <property type="match status" value="1"/>
</dbReference>
<evidence type="ECO:0000256" key="3">
    <source>
        <dbReference type="ARBA" id="ARBA00023155"/>
    </source>
</evidence>
<name>A0A8I6SLN1_CIMLE</name>
<evidence type="ECO:0000256" key="6">
    <source>
        <dbReference type="RuleBase" id="RU000682"/>
    </source>
</evidence>
<keyword evidence="10" id="KW-1185">Reference proteome</keyword>
<dbReference type="PANTHER" id="PTHR24333:SF9">
    <property type="entry name" value="HOMEOBOX DOMAIN-CONTAINING PROTEIN"/>
    <property type="match status" value="1"/>
</dbReference>
<comment type="subcellular location">
    <subcellularLocation>
        <location evidence="1 5 6">Nucleus</location>
    </subcellularLocation>
</comment>
<sequence length="236" mass="26841">MDCYKDEKKIVDDESPSGRQKPLEVSPFSIESILGPRACSPLPPRHPAGQEQIFPDNLPGIEVLPSVSHSVPSSNIYNNLQYSTILYGSWFAAASKTQALFGLQAPKPIGRRSRKPGMDRKPRQAYSAKQLERLESEFNTDKYLSVSKRMELSKALNLTEVQIKTWFQNRRTKWKKQLASRLKIAHRQTPIFFPHQYSPVFSHSSSFYMSNPLTCPIPDSPDPMKPLSMSQDNLDM</sequence>
<feature type="region of interest" description="Disordered" evidence="7">
    <location>
        <begin position="1"/>
        <end position="25"/>
    </location>
</feature>
<accession>A0A8I6SLN1</accession>
<evidence type="ECO:0000313" key="10">
    <source>
        <dbReference type="Proteomes" id="UP000494040"/>
    </source>
</evidence>
<evidence type="ECO:0000256" key="2">
    <source>
        <dbReference type="ARBA" id="ARBA00023125"/>
    </source>
</evidence>
<dbReference type="PANTHER" id="PTHR24333">
    <property type="entry name" value="HOMEO BOX HB9 LIKE A-RELATED"/>
    <property type="match status" value="1"/>
</dbReference>
<dbReference type="Pfam" id="PF00046">
    <property type="entry name" value="Homeodomain"/>
    <property type="match status" value="1"/>
</dbReference>
<dbReference type="InterPro" id="IPR001356">
    <property type="entry name" value="HD"/>
</dbReference>
<proteinExistence type="predicted"/>
<dbReference type="OrthoDB" id="6159439at2759"/>
<keyword evidence="2 5" id="KW-0238">DNA-binding</keyword>
<evidence type="ECO:0000256" key="1">
    <source>
        <dbReference type="ARBA" id="ARBA00004123"/>
    </source>
</evidence>
<dbReference type="InterPro" id="IPR017970">
    <property type="entry name" value="Homeobox_CS"/>
</dbReference>
<dbReference type="SMART" id="SM00389">
    <property type="entry name" value="HOX"/>
    <property type="match status" value="1"/>
</dbReference>
<dbReference type="InterPro" id="IPR009057">
    <property type="entry name" value="Homeodomain-like_sf"/>
</dbReference>
<dbReference type="PROSITE" id="PS00027">
    <property type="entry name" value="HOMEOBOX_1"/>
    <property type="match status" value="1"/>
</dbReference>
<feature type="compositionally biased region" description="Basic and acidic residues" evidence="7">
    <location>
        <begin position="1"/>
        <end position="12"/>
    </location>
</feature>
<dbReference type="EnsemblMetazoa" id="XM_024227502.1">
    <property type="protein sequence ID" value="XP_024083270.1"/>
    <property type="gene ID" value="LOC112127108"/>
</dbReference>